<dbReference type="OrthoDB" id="19619at2759"/>
<evidence type="ECO:0000256" key="3">
    <source>
        <dbReference type="ARBA" id="ARBA00023128"/>
    </source>
</evidence>
<keyword evidence="5" id="KW-0689">Ribosomal protein</keyword>
<proteinExistence type="predicted"/>
<dbReference type="Proteomes" id="UP000770661">
    <property type="component" value="Unassembled WGS sequence"/>
</dbReference>
<evidence type="ECO:0000256" key="1">
    <source>
        <dbReference type="ARBA" id="ARBA00004173"/>
    </source>
</evidence>
<dbReference type="InterPro" id="IPR032710">
    <property type="entry name" value="NTF2-like_dom_sf"/>
</dbReference>
<protein>
    <submittedName>
        <fullName evidence="5">Putative 39S ribosomal protein L45, mitochondrial</fullName>
    </submittedName>
</protein>
<evidence type="ECO:0000256" key="4">
    <source>
        <dbReference type="SAM" id="MobiDB-lite"/>
    </source>
</evidence>
<feature type="compositionally biased region" description="Low complexity" evidence="4">
    <location>
        <begin position="157"/>
        <end position="172"/>
    </location>
</feature>
<feature type="region of interest" description="Disordered" evidence="4">
    <location>
        <begin position="141"/>
        <end position="183"/>
    </location>
</feature>
<dbReference type="PANTHER" id="PTHR28554:SF1">
    <property type="entry name" value="LARGE RIBOSOMAL SUBUNIT PROTEIN ML45"/>
    <property type="match status" value="1"/>
</dbReference>
<dbReference type="SUPFAM" id="SSF54427">
    <property type="entry name" value="NTF2-like"/>
    <property type="match status" value="1"/>
</dbReference>
<dbReference type="PANTHER" id="PTHR28554">
    <property type="entry name" value="39S RIBOSOMAL PROTEIN L45, MITOCHONDRIAL"/>
    <property type="match status" value="1"/>
</dbReference>
<evidence type="ECO:0000313" key="5">
    <source>
        <dbReference type="EMBL" id="KAG0721860.1"/>
    </source>
</evidence>
<keyword evidence="3" id="KW-0496">Mitochondrion</keyword>
<name>A0A8J5CWS6_CHIOP</name>
<dbReference type="AlphaFoldDB" id="A0A8J5CWS6"/>
<sequence length="183" mass="20633">MTHTLGFMSLVAVYTPTEVCETEENEMFYAKLDSVLDQCPPRDTLIMYDKCNYSHTNLMPRGYVEVAKRLLSGASWPSSTAQTVVTLAVYDRFGRLHHGSEVVARDVLEYVVFEKHVANTYGSWRVHDKIIPDWMPPKQPVRKTYKVQDVEEEEETPAATEEPTEAAPTQAHTEGDKPAVAVA</sequence>
<evidence type="ECO:0000313" key="6">
    <source>
        <dbReference type="Proteomes" id="UP000770661"/>
    </source>
</evidence>
<organism evidence="5 6">
    <name type="scientific">Chionoecetes opilio</name>
    <name type="common">Atlantic snow crab</name>
    <name type="synonym">Cancer opilio</name>
    <dbReference type="NCBI Taxonomy" id="41210"/>
    <lineage>
        <taxon>Eukaryota</taxon>
        <taxon>Metazoa</taxon>
        <taxon>Ecdysozoa</taxon>
        <taxon>Arthropoda</taxon>
        <taxon>Crustacea</taxon>
        <taxon>Multicrustacea</taxon>
        <taxon>Malacostraca</taxon>
        <taxon>Eumalacostraca</taxon>
        <taxon>Eucarida</taxon>
        <taxon>Decapoda</taxon>
        <taxon>Pleocyemata</taxon>
        <taxon>Brachyura</taxon>
        <taxon>Eubrachyura</taxon>
        <taxon>Majoidea</taxon>
        <taxon>Majidae</taxon>
        <taxon>Chionoecetes</taxon>
    </lineage>
</organism>
<dbReference type="EMBL" id="JACEEZ010010392">
    <property type="protein sequence ID" value="KAG0721860.1"/>
    <property type="molecule type" value="Genomic_DNA"/>
</dbReference>
<keyword evidence="6" id="KW-1185">Reference proteome</keyword>
<dbReference type="Gene3D" id="3.10.450.240">
    <property type="match status" value="1"/>
</dbReference>
<evidence type="ECO:0000256" key="2">
    <source>
        <dbReference type="ARBA" id="ARBA00022946"/>
    </source>
</evidence>
<comment type="caution">
    <text evidence="5">The sequence shown here is derived from an EMBL/GenBank/DDBJ whole genome shotgun (WGS) entry which is preliminary data.</text>
</comment>
<gene>
    <name evidence="5" type="primary">mRpL45_1</name>
    <name evidence="5" type="ORF">GWK47_006182</name>
</gene>
<keyword evidence="5" id="KW-0687">Ribonucleoprotein</keyword>
<dbReference type="GO" id="GO:0005739">
    <property type="term" value="C:mitochondrion"/>
    <property type="evidence" value="ECO:0007669"/>
    <property type="project" value="UniProtKB-SubCell"/>
</dbReference>
<accession>A0A8J5CWS6</accession>
<dbReference type="GO" id="GO:0005840">
    <property type="term" value="C:ribosome"/>
    <property type="evidence" value="ECO:0007669"/>
    <property type="project" value="UniProtKB-KW"/>
</dbReference>
<comment type="subcellular location">
    <subcellularLocation>
        <location evidence="1">Mitochondrion</location>
    </subcellularLocation>
</comment>
<keyword evidence="2" id="KW-0809">Transit peptide</keyword>
<reference evidence="5" key="1">
    <citation type="submission" date="2020-07" db="EMBL/GenBank/DDBJ databases">
        <title>The High-quality genome of the commercially important snow crab, Chionoecetes opilio.</title>
        <authorList>
            <person name="Jeong J.-H."/>
            <person name="Ryu S."/>
        </authorList>
    </citation>
    <scope>NUCLEOTIDE SEQUENCE</scope>
    <source>
        <strain evidence="5">MADBK_172401_WGS</strain>
        <tissue evidence="5">Digestive gland</tissue>
    </source>
</reference>
<dbReference type="InterPro" id="IPR051975">
    <property type="entry name" value="mtLSU_mL45"/>
</dbReference>